<proteinExistence type="predicted"/>
<gene>
    <name evidence="2" type="ORF">AMAG_04688</name>
</gene>
<dbReference type="InterPro" id="IPR052609">
    <property type="entry name" value="Ribosome_Biogenesis_Reg"/>
</dbReference>
<evidence type="ECO:0000313" key="2">
    <source>
        <dbReference type="EMBL" id="KNE57843.1"/>
    </source>
</evidence>
<dbReference type="GO" id="GO:0042254">
    <property type="term" value="P:ribosome biogenesis"/>
    <property type="evidence" value="ECO:0007669"/>
    <property type="project" value="TreeGrafter"/>
</dbReference>
<evidence type="ECO:0000313" key="3">
    <source>
        <dbReference type="Proteomes" id="UP000054350"/>
    </source>
</evidence>
<dbReference type="InterPro" id="IPR018849">
    <property type="entry name" value="Urb2/Npa2_C"/>
</dbReference>
<dbReference type="OMA" id="HQERITT"/>
<evidence type="ECO:0000259" key="1">
    <source>
        <dbReference type="Pfam" id="PF10441"/>
    </source>
</evidence>
<protein>
    <recommendedName>
        <fullName evidence="1">Nucleolar 27S pre-rRNA processing Urb2/Npa2 C-terminal domain-containing protein</fullName>
    </recommendedName>
</protein>
<feature type="domain" description="Nucleolar 27S pre-rRNA processing Urb2/Npa2 C-terminal" evidence="1">
    <location>
        <begin position="979"/>
        <end position="1232"/>
    </location>
</feature>
<dbReference type="VEuPathDB" id="FungiDB:AMAG_04688"/>
<dbReference type="OrthoDB" id="160374at2759"/>
<dbReference type="EMBL" id="GG745332">
    <property type="protein sequence ID" value="KNE57843.1"/>
    <property type="molecule type" value="Genomic_DNA"/>
</dbReference>
<dbReference type="PANTHER" id="PTHR15682:SF2">
    <property type="entry name" value="UNHEALTHY RIBOSOME BIOGENESIS PROTEIN 2 HOMOLOG"/>
    <property type="match status" value="1"/>
</dbReference>
<dbReference type="PANTHER" id="PTHR15682">
    <property type="entry name" value="UNHEALTHY RIBOSOME BIOGENESIS PROTEIN 2 HOMOLOG"/>
    <property type="match status" value="1"/>
</dbReference>
<reference evidence="2 3" key="1">
    <citation type="submission" date="2009-11" db="EMBL/GenBank/DDBJ databases">
        <title>Annotation of Allomyces macrogynus ATCC 38327.</title>
        <authorList>
            <consortium name="The Broad Institute Genome Sequencing Platform"/>
            <person name="Russ C."/>
            <person name="Cuomo C."/>
            <person name="Burger G."/>
            <person name="Gray M.W."/>
            <person name="Holland P.W.H."/>
            <person name="King N."/>
            <person name="Lang F.B.F."/>
            <person name="Roger A.J."/>
            <person name="Ruiz-Trillo I."/>
            <person name="Young S.K."/>
            <person name="Zeng Q."/>
            <person name="Gargeya S."/>
            <person name="Fitzgerald M."/>
            <person name="Haas B."/>
            <person name="Abouelleil A."/>
            <person name="Alvarado L."/>
            <person name="Arachchi H.M."/>
            <person name="Berlin A."/>
            <person name="Chapman S.B."/>
            <person name="Gearin G."/>
            <person name="Goldberg J."/>
            <person name="Griggs A."/>
            <person name="Gujja S."/>
            <person name="Hansen M."/>
            <person name="Heiman D."/>
            <person name="Howarth C."/>
            <person name="Larimer J."/>
            <person name="Lui A."/>
            <person name="MacDonald P.J.P."/>
            <person name="McCowen C."/>
            <person name="Montmayeur A."/>
            <person name="Murphy C."/>
            <person name="Neiman D."/>
            <person name="Pearson M."/>
            <person name="Priest M."/>
            <person name="Roberts A."/>
            <person name="Saif S."/>
            <person name="Shea T."/>
            <person name="Sisk P."/>
            <person name="Stolte C."/>
            <person name="Sykes S."/>
            <person name="Wortman J."/>
            <person name="Nusbaum C."/>
            <person name="Birren B."/>
        </authorList>
    </citation>
    <scope>NUCLEOTIDE SEQUENCE [LARGE SCALE GENOMIC DNA]</scope>
    <source>
        <strain evidence="2 3">ATCC 38327</strain>
    </source>
</reference>
<name>A0A0L0S5M6_ALLM3</name>
<sequence length="1233" mass="134069">MAEALTKALKSSAVPAAEKLALAQLAFRDATIRIPHKADVLADWTINAILKSRTWEQQVLGETPLLAPVYWTLLSDILASPSFGASNLTTIKAPLFQVFPAFIASCSTISSPNADTMRALADVVMATYCRVAATLEKSPKVSLEAWAGLIRNAVKTTAVAPVLAKLAEALLDSLAHVLELSAQPKKNVGVVCSLLPELAFASRHGMDASVKAILTAGLFSMELAQEVAMSCAQYADHIAPVAAQPTNKRARSSTPASKAPVIVFPELAKAIRALNADDLATLTPFVFSLTVTKLTEANAAISTLNLFAAYMAYVELIPSEHPNRYLLQSQFLAVLIDQGKLRMTDDRDDWMATTLAQSLLIADDTAVKQHDRLAVAAVERFAMCGRLGIKVIDMALPSVVQIVAHLAERLHVRTAALVADLIDLYAQSRALNVLIEALAQVGNLVENRAALLADSTVLDRFAEAMADLPTASWFTIFDALFGVQQATTDATAALVIAAYLHVLLDAIPMSPAFQDQRQRLAQTVLQYVQDQFGPAAIHLHLQAVDTLVEYRELLLADETMLTALARRAVGEAPWIGAAVVLQTTDLIGSAGSMAPLIEAAVGAFSVEDLPTAESWSGVLWEVDGSQNMVYWWMTLVQFFDQLGHSASASQQQAIAQLFVATLDSTSVGASAFSMASVSTEVLYSAMFYEMSWLRPHVVEYFKTGMTPPKLKLLVQFPSQYFAKSDRDAIAAQVVGLSTHDETVRSNIKQVLISLEATLTEPLNLLKTFVGSEQEQSATDVILAYQLAQKSLVAHDFDVRRQAALRLLRDPIFSSDPLFAHRLLADWLSSKSAMALRDDLAPAIFATNVTDPLVQQARPLLQAAVSTSDATTVALESFLGCLSAVLNSGDELDPLVVRAIELHAQHLTDANDLKAAVQHLLEYPVSATSLSHWLTLVHVYVYNATRHPHAVKQVLRALLKKILDVAELIVSVAQYCTVMQVLERTLDRLGRLTVRVVSQVLLVMSHLTERPFAERFFAHVPVATISEPDRVAMFNSVARVLSAILQHQRRAILDSPAMLCIMIKDMLLAFLEPGRFARKDGTADGAPATATSTLPVSLGMPVLTVFAPLPLAAAQTWERLVASIPRLSAAMLLSLRATSSAQLVKPFAVHVAPIVTQYILYQTFNLPAYHPRFGWAIADARVKQVLVQGLYALLDLQQQHDLAYLLQAVPNSAKQAVKELVADHDKYHKYHGKI</sequence>
<dbReference type="GO" id="GO:0005730">
    <property type="term" value="C:nucleolus"/>
    <property type="evidence" value="ECO:0007669"/>
    <property type="project" value="TreeGrafter"/>
</dbReference>
<keyword evidence="3" id="KW-1185">Reference proteome</keyword>
<dbReference type="Proteomes" id="UP000054350">
    <property type="component" value="Unassembled WGS sequence"/>
</dbReference>
<dbReference type="Pfam" id="PF10441">
    <property type="entry name" value="Urb2"/>
    <property type="match status" value="1"/>
</dbReference>
<accession>A0A0L0S5M6</accession>
<reference evidence="3" key="2">
    <citation type="submission" date="2009-11" db="EMBL/GenBank/DDBJ databases">
        <title>The Genome Sequence of Allomyces macrogynus strain ATCC 38327.</title>
        <authorList>
            <consortium name="The Broad Institute Genome Sequencing Platform"/>
            <person name="Russ C."/>
            <person name="Cuomo C."/>
            <person name="Shea T."/>
            <person name="Young S.K."/>
            <person name="Zeng Q."/>
            <person name="Koehrsen M."/>
            <person name="Haas B."/>
            <person name="Borodovsky M."/>
            <person name="Guigo R."/>
            <person name="Alvarado L."/>
            <person name="Berlin A."/>
            <person name="Borenstein D."/>
            <person name="Chen Z."/>
            <person name="Engels R."/>
            <person name="Freedman E."/>
            <person name="Gellesch M."/>
            <person name="Goldberg J."/>
            <person name="Griggs A."/>
            <person name="Gujja S."/>
            <person name="Heiman D."/>
            <person name="Hepburn T."/>
            <person name="Howarth C."/>
            <person name="Jen D."/>
            <person name="Larson L."/>
            <person name="Lewis B."/>
            <person name="Mehta T."/>
            <person name="Park D."/>
            <person name="Pearson M."/>
            <person name="Roberts A."/>
            <person name="Saif S."/>
            <person name="Shenoy N."/>
            <person name="Sisk P."/>
            <person name="Stolte C."/>
            <person name="Sykes S."/>
            <person name="Walk T."/>
            <person name="White J."/>
            <person name="Yandava C."/>
            <person name="Burger G."/>
            <person name="Gray M.W."/>
            <person name="Holland P.W.H."/>
            <person name="King N."/>
            <person name="Lang F.B.F."/>
            <person name="Roger A.J."/>
            <person name="Ruiz-Trillo I."/>
            <person name="Lander E."/>
            <person name="Nusbaum C."/>
        </authorList>
    </citation>
    <scope>NUCLEOTIDE SEQUENCE [LARGE SCALE GENOMIC DNA]</scope>
    <source>
        <strain evidence="3">ATCC 38327</strain>
    </source>
</reference>
<organism evidence="2 3">
    <name type="scientific">Allomyces macrogynus (strain ATCC 38327)</name>
    <name type="common">Allomyces javanicus var. macrogynus</name>
    <dbReference type="NCBI Taxonomy" id="578462"/>
    <lineage>
        <taxon>Eukaryota</taxon>
        <taxon>Fungi</taxon>
        <taxon>Fungi incertae sedis</taxon>
        <taxon>Blastocladiomycota</taxon>
        <taxon>Blastocladiomycetes</taxon>
        <taxon>Blastocladiales</taxon>
        <taxon>Blastocladiaceae</taxon>
        <taxon>Allomyces</taxon>
    </lineage>
</organism>
<dbReference type="AlphaFoldDB" id="A0A0L0S5M6"/>